<name>A0AAJ7C4C8_CEPCN</name>
<reference evidence="2" key="1">
    <citation type="submission" date="2025-08" db="UniProtKB">
        <authorList>
            <consortium name="RefSeq"/>
        </authorList>
    </citation>
    <scope>IDENTIFICATION</scope>
</reference>
<dbReference type="Proteomes" id="UP000694920">
    <property type="component" value="Unplaced"/>
</dbReference>
<evidence type="ECO:0000313" key="1">
    <source>
        <dbReference type="Proteomes" id="UP000694920"/>
    </source>
</evidence>
<proteinExistence type="predicted"/>
<dbReference type="KEGG" id="ccin:107270779"/>
<dbReference type="RefSeq" id="XP_015601590.1">
    <property type="nucleotide sequence ID" value="XM_015746104.1"/>
</dbReference>
<dbReference type="GeneID" id="107270779"/>
<keyword evidence="1" id="KW-1185">Reference proteome</keyword>
<evidence type="ECO:0000313" key="2">
    <source>
        <dbReference type="RefSeq" id="XP_015601590.1"/>
    </source>
</evidence>
<dbReference type="AlphaFoldDB" id="A0AAJ7C4C8"/>
<accession>A0AAJ7C4C8</accession>
<sequence length="220" mass="25510">MAAKEIGRMIGTFSGKAEELDTFVIEMDQYHSRYGATRDQSLNEYVYFTIKSKLLEKARDFVRSRPDLRNWSELRTALTEQFGDRTNREILTNEFQLTRRQHNEDMLSFLNRIRKLKARIDLKIQTDPLMGIMKDVARGYAESMAIMILKSNAPSELELRLGKPTTLNEAANIITEYLIHEKQISSLRGVNTQTYRKPILPPRPIQGKPHVNNSRHFGIL</sequence>
<gene>
    <name evidence="2" type="primary">LOC107270779</name>
</gene>
<protein>
    <submittedName>
        <fullName evidence="2">Uncharacterized protein LOC107270779</fullName>
    </submittedName>
</protein>
<organism evidence="1 2">
    <name type="scientific">Cephus cinctus</name>
    <name type="common">Wheat stem sawfly</name>
    <dbReference type="NCBI Taxonomy" id="211228"/>
    <lineage>
        <taxon>Eukaryota</taxon>
        <taxon>Metazoa</taxon>
        <taxon>Ecdysozoa</taxon>
        <taxon>Arthropoda</taxon>
        <taxon>Hexapoda</taxon>
        <taxon>Insecta</taxon>
        <taxon>Pterygota</taxon>
        <taxon>Neoptera</taxon>
        <taxon>Endopterygota</taxon>
        <taxon>Hymenoptera</taxon>
        <taxon>Cephoidea</taxon>
        <taxon>Cephidae</taxon>
        <taxon>Cephus</taxon>
    </lineage>
</organism>